<dbReference type="InterPro" id="IPR011961">
    <property type="entry name" value="RimM"/>
</dbReference>
<dbReference type="SUPFAM" id="SSF50447">
    <property type="entry name" value="Translation proteins"/>
    <property type="match status" value="1"/>
</dbReference>
<dbReference type="InterPro" id="IPR009000">
    <property type="entry name" value="Transl_B-barrel_sf"/>
</dbReference>
<dbReference type="Gene3D" id="2.30.30.240">
    <property type="entry name" value="PRC-barrel domain"/>
    <property type="match status" value="1"/>
</dbReference>
<keyword evidence="1 5" id="KW-0963">Cytoplasm</keyword>
<evidence type="ECO:0000313" key="8">
    <source>
        <dbReference type="EMBL" id="GAA1952657.1"/>
    </source>
</evidence>
<name>A0ABP5BU52_9ACTN</name>
<dbReference type="InterPro" id="IPR002676">
    <property type="entry name" value="RimM_N"/>
</dbReference>
<evidence type="ECO:0000259" key="6">
    <source>
        <dbReference type="Pfam" id="PF01782"/>
    </source>
</evidence>
<protein>
    <recommendedName>
        <fullName evidence="5">Ribosome maturation factor RimM</fullName>
    </recommendedName>
</protein>
<dbReference type="RefSeq" id="WP_344655218.1">
    <property type="nucleotide sequence ID" value="NZ_BAAAQM010000002.1"/>
</dbReference>
<feature type="domain" description="RimM N-terminal" evidence="6">
    <location>
        <begin position="21"/>
        <end position="101"/>
    </location>
</feature>
<dbReference type="Gene3D" id="2.40.30.60">
    <property type="entry name" value="RimM"/>
    <property type="match status" value="1"/>
</dbReference>
<reference evidence="9" key="1">
    <citation type="journal article" date="2019" name="Int. J. Syst. Evol. Microbiol.">
        <title>The Global Catalogue of Microorganisms (GCM) 10K type strain sequencing project: providing services to taxonomists for standard genome sequencing and annotation.</title>
        <authorList>
            <consortium name="The Broad Institute Genomics Platform"/>
            <consortium name="The Broad Institute Genome Sequencing Center for Infectious Disease"/>
            <person name="Wu L."/>
            <person name="Ma J."/>
        </authorList>
    </citation>
    <scope>NUCLEOTIDE SEQUENCE [LARGE SCALE GENOMIC DNA]</scope>
    <source>
        <strain evidence="9">JCM 16013</strain>
    </source>
</reference>
<comment type="subcellular location">
    <subcellularLocation>
        <location evidence="5">Cytoplasm</location>
    </subcellularLocation>
</comment>
<keyword evidence="2 5" id="KW-0690">Ribosome biogenesis</keyword>
<dbReference type="PANTHER" id="PTHR33692:SF1">
    <property type="entry name" value="RIBOSOME MATURATION FACTOR RIMM"/>
    <property type="match status" value="1"/>
</dbReference>
<evidence type="ECO:0000313" key="9">
    <source>
        <dbReference type="Proteomes" id="UP001499854"/>
    </source>
</evidence>
<comment type="domain">
    <text evidence="5">The PRC barrel domain binds ribosomal protein uS19.</text>
</comment>
<dbReference type="Proteomes" id="UP001499854">
    <property type="component" value="Unassembled WGS sequence"/>
</dbReference>
<accession>A0ABP5BU52</accession>
<dbReference type="InterPro" id="IPR056792">
    <property type="entry name" value="PRC_RimM"/>
</dbReference>
<evidence type="ECO:0000256" key="4">
    <source>
        <dbReference type="ARBA" id="ARBA00023186"/>
    </source>
</evidence>
<feature type="domain" description="Ribosome maturation factor RimM PRC barrel" evidence="7">
    <location>
        <begin position="116"/>
        <end position="183"/>
    </location>
</feature>
<keyword evidence="3 5" id="KW-0698">rRNA processing</keyword>
<dbReference type="HAMAP" id="MF_00014">
    <property type="entry name" value="Ribosome_mat_RimM"/>
    <property type="match status" value="1"/>
</dbReference>
<dbReference type="Pfam" id="PF01782">
    <property type="entry name" value="RimM"/>
    <property type="match status" value="1"/>
</dbReference>
<evidence type="ECO:0000256" key="2">
    <source>
        <dbReference type="ARBA" id="ARBA00022517"/>
    </source>
</evidence>
<proteinExistence type="inferred from homology"/>
<keyword evidence="4 5" id="KW-0143">Chaperone</keyword>
<dbReference type="Pfam" id="PF24986">
    <property type="entry name" value="PRC_RimM"/>
    <property type="match status" value="1"/>
</dbReference>
<gene>
    <name evidence="5 8" type="primary">rimM</name>
    <name evidence="8" type="ORF">GCM10009838_04760</name>
</gene>
<dbReference type="EMBL" id="BAAAQM010000002">
    <property type="protein sequence ID" value="GAA1952657.1"/>
    <property type="molecule type" value="Genomic_DNA"/>
</dbReference>
<evidence type="ECO:0000256" key="3">
    <source>
        <dbReference type="ARBA" id="ARBA00022552"/>
    </source>
</evidence>
<evidence type="ECO:0000256" key="5">
    <source>
        <dbReference type="HAMAP-Rule" id="MF_00014"/>
    </source>
</evidence>
<dbReference type="NCBIfam" id="TIGR02273">
    <property type="entry name" value="16S_RimM"/>
    <property type="match status" value="1"/>
</dbReference>
<evidence type="ECO:0000256" key="1">
    <source>
        <dbReference type="ARBA" id="ARBA00022490"/>
    </source>
</evidence>
<evidence type="ECO:0000259" key="7">
    <source>
        <dbReference type="Pfam" id="PF24986"/>
    </source>
</evidence>
<dbReference type="InterPro" id="IPR011033">
    <property type="entry name" value="PRC_barrel-like_sf"/>
</dbReference>
<dbReference type="PANTHER" id="PTHR33692">
    <property type="entry name" value="RIBOSOME MATURATION FACTOR RIMM"/>
    <property type="match status" value="1"/>
</dbReference>
<organism evidence="8 9">
    <name type="scientific">Catenulispora subtropica</name>
    <dbReference type="NCBI Taxonomy" id="450798"/>
    <lineage>
        <taxon>Bacteria</taxon>
        <taxon>Bacillati</taxon>
        <taxon>Actinomycetota</taxon>
        <taxon>Actinomycetes</taxon>
        <taxon>Catenulisporales</taxon>
        <taxon>Catenulisporaceae</taxon>
        <taxon>Catenulispora</taxon>
    </lineage>
</organism>
<sequence>MSTASPEGGNPSGRPEALRLVVGRIGRAHGIRGQATIEVRTDDPDLRFAPGARLLTEPAERGPLVVADSRYHNGILLLSFEGVTDRNAVEALRNTILVVEADPDETPDDPDEFYDHQLLGLAVELADGTALGEIADLLHLPGQDVLAVKRPDGPEVLIPFVKQFVPTVDVAAGRVVVDPPAGLLDLDSVE</sequence>
<keyword evidence="9" id="KW-1185">Reference proteome</keyword>
<dbReference type="InterPro" id="IPR036976">
    <property type="entry name" value="RimM_N_sf"/>
</dbReference>
<comment type="similarity">
    <text evidence="5">Belongs to the RimM family.</text>
</comment>
<comment type="subunit">
    <text evidence="5">Binds ribosomal protein uS19.</text>
</comment>
<dbReference type="SUPFAM" id="SSF50346">
    <property type="entry name" value="PRC-barrel domain"/>
    <property type="match status" value="1"/>
</dbReference>
<comment type="caution">
    <text evidence="8">The sequence shown here is derived from an EMBL/GenBank/DDBJ whole genome shotgun (WGS) entry which is preliminary data.</text>
</comment>
<comment type="function">
    <text evidence="5">An accessory protein needed during the final step in the assembly of 30S ribosomal subunit, possibly for assembly of the head region. Essential for efficient processing of 16S rRNA. May be needed both before and after RbfA during the maturation of 16S rRNA. It has affinity for free ribosomal 30S subunits but not for 70S ribosomes.</text>
</comment>